<evidence type="ECO:0000313" key="6">
    <source>
        <dbReference type="Proteomes" id="UP001580928"/>
    </source>
</evidence>
<dbReference type="EMBL" id="JBBVGT010000002">
    <property type="protein sequence ID" value="MFB5944923.1"/>
    <property type="molecule type" value="Genomic_DNA"/>
</dbReference>
<accession>A0ABV5CBJ5</accession>
<dbReference type="Gene3D" id="3.30.1360.20">
    <property type="entry name" value="Transcriptional coactivator/pterin dehydratase"/>
    <property type="match status" value="1"/>
</dbReference>
<dbReference type="Proteomes" id="UP001580928">
    <property type="component" value="Unassembled WGS sequence"/>
</dbReference>
<keyword evidence="4 5" id="KW-0456">Lyase</keyword>
<evidence type="ECO:0000313" key="5">
    <source>
        <dbReference type="EMBL" id="MFB5944923.1"/>
    </source>
</evidence>
<dbReference type="InterPro" id="IPR001533">
    <property type="entry name" value="Pterin_deHydtase"/>
</dbReference>
<evidence type="ECO:0000256" key="1">
    <source>
        <dbReference type="ARBA" id="ARBA00001554"/>
    </source>
</evidence>
<sequence>MEKISQEDWKVVDEKLYKKFIFSDFQEAFAFMLKVAFVAEKNNHHPRWTNEYNTLEFWLSTHDKGDIVTEKDHKLAEEIDKLR</sequence>
<dbReference type="SUPFAM" id="SSF55248">
    <property type="entry name" value="PCD-like"/>
    <property type="match status" value="1"/>
</dbReference>
<dbReference type="Pfam" id="PF01329">
    <property type="entry name" value="Pterin_4a"/>
    <property type="match status" value="1"/>
</dbReference>
<comment type="catalytic activity">
    <reaction evidence="1">
        <text>(4aS,6R)-4a-hydroxy-L-erythro-5,6,7,8-tetrahydrobiopterin = (6R)-L-erythro-6,7-dihydrobiopterin + H2O</text>
        <dbReference type="Rhea" id="RHEA:11920"/>
        <dbReference type="ChEBI" id="CHEBI:15377"/>
        <dbReference type="ChEBI" id="CHEBI:15642"/>
        <dbReference type="ChEBI" id="CHEBI:43120"/>
        <dbReference type="EC" id="4.2.1.96"/>
    </reaction>
</comment>
<organism evidence="5 6">
    <name type="scientific">Albibacterium profundi</name>
    <dbReference type="NCBI Taxonomy" id="3134906"/>
    <lineage>
        <taxon>Bacteria</taxon>
        <taxon>Pseudomonadati</taxon>
        <taxon>Bacteroidota</taxon>
        <taxon>Sphingobacteriia</taxon>
        <taxon>Sphingobacteriales</taxon>
        <taxon>Sphingobacteriaceae</taxon>
        <taxon>Albibacterium</taxon>
    </lineage>
</organism>
<dbReference type="RefSeq" id="WP_375556482.1">
    <property type="nucleotide sequence ID" value="NZ_JBBVGT010000002.1"/>
</dbReference>
<proteinExistence type="inferred from homology"/>
<name>A0ABV5CBJ5_9SPHI</name>
<evidence type="ECO:0000256" key="2">
    <source>
        <dbReference type="ARBA" id="ARBA00006472"/>
    </source>
</evidence>
<dbReference type="PANTHER" id="PTHR12599:SF0">
    <property type="entry name" value="PTERIN-4-ALPHA-CARBINOLAMINE DEHYDRATASE"/>
    <property type="match status" value="1"/>
</dbReference>
<gene>
    <name evidence="5" type="ORF">WKR92_03675</name>
</gene>
<evidence type="ECO:0000256" key="4">
    <source>
        <dbReference type="ARBA" id="ARBA00023239"/>
    </source>
</evidence>
<dbReference type="EC" id="4.2.1.96" evidence="3"/>
<comment type="similarity">
    <text evidence="2">Belongs to the pterin-4-alpha-carbinolamine dehydratase family.</text>
</comment>
<dbReference type="PANTHER" id="PTHR12599">
    <property type="entry name" value="PTERIN-4-ALPHA-CARBINOLAMINE DEHYDRATASE"/>
    <property type="match status" value="1"/>
</dbReference>
<protein>
    <recommendedName>
        <fullName evidence="3">4a-hydroxytetrahydrobiopterin dehydratase</fullName>
        <ecNumber evidence="3">4.2.1.96</ecNumber>
    </recommendedName>
</protein>
<keyword evidence="6" id="KW-1185">Reference proteome</keyword>
<comment type="caution">
    <text evidence="5">The sequence shown here is derived from an EMBL/GenBank/DDBJ whole genome shotgun (WGS) entry which is preliminary data.</text>
</comment>
<evidence type="ECO:0000256" key="3">
    <source>
        <dbReference type="ARBA" id="ARBA00013252"/>
    </source>
</evidence>
<dbReference type="InterPro" id="IPR036428">
    <property type="entry name" value="PCD_sf"/>
</dbReference>
<dbReference type="GO" id="GO:0008124">
    <property type="term" value="F:4-alpha-hydroxytetrahydrobiopterin dehydratase activity"/>
    <property type="evidence" value="ECO:0007669"/>
    <property type="project" value="UniProtKB-EC"/>
</dbReference>
<reference evidence="5 6" key="1">
    <citation type="submission" date="2024-04" db="EMBL/GenBank/DDBJ databases">
        <title>Albibacterium profundi sp. nov., isolated from sediment of the Challenger Deep of Mariana Trench.</title>
        <authorList>
            <person name="Wang Y."/>
        </authorList>
    </citation>
    <scope>NUCLEOTIDE SEQUENCE [LARGE SCALE GENOMIC DNA]</scope>
    <source>
        <strain evidence="5 6">RHL897</strain>
    </source>
</reference>